<dbReference type="HOGENOM" id="CLU_959752_0_0_1"/>
<sequence>MSRLLSSSSSLKKNRYSSENQDVQKLLKNINTEDLQSKDINYCGAKLNKYMTSVYDGISLKPQPFVTSSSEKRISLPNENNVHNWLMTVTDENDEDEELYITSSTSSRSTYIHNLLTAISINEPITTTTASFLQQDQLAIKHKNSFLNIEQIDNKIDSICGSLVSCDSFKIEFEKYIDESLNSLNIEDDLQFTTPEPSFSSSSGMEQDINSNYYERQRVFSMTGTSSIFMEEDSSDYETTLTSGGSHGISYLPSIFSFKKDDASSLFNVKSIIKRKRKSLRLLIDTLRKR</sequence>
<organism evidence="1 2">
    <name type="scientific">Candida tropicalis (strain ATCC MYA-3404 / T1)</name>
    <name type="common">Yeast</name>
    <dbReference type="NCBI Taxonomy" id="294747"/>
    <lineage>
        <taxon>Eukaryota</taxon>
        <taxon>Fungi</taxon>
        <taxon>Dikarya</taxon>
        <taxon>Ascomycota</taxon>
        <taxon>Saccharomycotina</taxon>
        <taxon>Pichiomycetes</taxon>
        <taxon>Debaryomycetaceae</taxon>
        <taxon>Candida/Lodderomyces clade</taxon>
        <taxon>Candida</taxon>
    </lineage>
</organism>
<accession>C5MAQ0</accession>
<gene>
    <name evidence="1" type="ORF">CTRG_03142</name>
</gene>
<dbReference type="KEGG" id="ctp:CTRG_03142"/>
<evidence type="ECO:0000313" key="2">
    <source>
        <dbReference type="Proteomes" id="UP000002037"/>
    </source>
</evidence>
<keyword evidence="2" id="KW-1185">Reference proteome</keyword>
<dbReference type="RefSeq" id="XP_002548845.1">
    <property type="nucleotide sequence ID" value="XM_002548799.1"/>
</dbReference>
<proteinExistence type="predicted"/>
<evidence type="ECO:0000313" key="1">
    <source>
        <dbReference type="EMBL" id="EER32717.1"/>
    </source>
</evidence>
<reference evidence="1 2" key="1">
    <citation type="journal article" date="2009" name="Nature">
        <title>Evolution of pathogenicity and sexual reproduction in eight Candida genomes.</title>
        <authorList>
            <person name="Butler G."/>
            <person name="Rasmussen M.D."/>
            <person name="Lin M.F."/>
            <person name="Santos M.A."/>
            <person name="Sakthikumar S."/>
            <person name="Munro C.A."/>
            <person name="Rheinbay E."/>
            <person name="Grabherr M."/>
            <person name="Forche A."/>
            <person name="Reedy J.L."/>
            <person name="Agrafioti I."/>
            <person name="Arnaud M.B."/>
            <person name="Bates S."/>
            <person name="Brown A.J."/>
            <person name="Brunke S."/>
            <person name="Costanzo M.C."/>
            <person name="Fitzpatrick D.A."/>
            <person name="de Groot P.W."/>
            <person name="Harris D."/>
            <person name="Hoyer L.L."/>
            <person name="Hube B."/>
            <person name="Klis F.M."/>
            <person name="Kodira C."/>
            <person name="Lennard N."/>
            <person name="Logue M.E."/>
            <person name="Martin R."/>
            <person name="Neiman A.M."/>
            <person name="Nikolaou E."/>
            <person name="Quail M.A."/>
            <person name="Quinn J."/>
            <person name="Santos M.C."/>
            <person name="Schmitzberger F.F."/>
            <person name="Sherlock G."/>
            <person name="Shah P."/>
            <person name="Silverstein K.A."/>
            <person name="Skrzypek M.S."/>
            <person name="Soll D."/>
            <person name="Staggs R."/>
            <person name="Stansfield I."/>
            <person name="Stumpf M.P."/>
            <person name="Sudbery P.E."/>
            <person name="Srikantha T."/>
            <person name="Zeng Q."/>
            <person name="Berman J."/>
            <person name="Berriman M."/>
            <person name="Heitman J."/>
            <person name="Gow N.A."/>
            <person name="Lorenz M.C."/>
            <person name="Birren B.W."/>
            <person name="Kellis M."/>
            <person name="Cuomo C.A."/>
        </authorList>
    </citation>
    <scope>NUCLEOTIDE SEQUENCE [LARGE SCALE GENOMIC DNA]</scope>
    <source>
        <strain evidence="2">ATCC MYA-3404 / T1</strain>
    </source>
</reference>
<dbReference type="VEuPathDB" id="FungiDB:CTRG_03142"/>
<dbReference type="Proteomes" id="UP000002037">
    <property type="component" value="Unassembled WGS sequence"/>
</dbReference>
<dbReference type="AlphaFoldDB" id="C5MAQ0"/>
<name>C5MAQ0_CANTT</name>
<protein>
    <submittedName>
        <fullName evidence="1">Uncharacterized protein</fullName>
    </submittedName>
</protein>
<dbReference type="GeneID" id="8299770"/>
<dbReference type="EMBL" id="GG692398">
    <property type="protein sequence ID" value="EER32717.1"/>
    <property type="molecule type" value="Genomic_DNA"/>
</dbReference>